<dbReference type="EMBL" id="BAAACZ010000002">
    <property type="protein sequence ID" value="GAA0450102.1"/>
    <property type="molecule type" value="Genomic_DNA"/>
</dbReference>
<name>A0ABN0ZJH0_9BACI</name>
<comment type="caution">
    <text evidence="4">The sequence shown here is derived from an EMBL/GenBank/DDBJ whole genome shotgun (WGS) entry which is preliminary data.</text>
</comment>
<feature type="short sequence motif" description="Histidine triad motif" evidence="1">
    <location>
        <begin position="250"/>
        <end position="254"/>
    </location>
</feature>
<evidence type="ECO:0008006" key="6">
    <source>
        <dbReference type="Google" id="ProtNLM"/>
    </source>
</evidence>
<keyword evidence="5" id="KW-1185">Reference proteome</keyword>
<dbReference type="Gene3D" id="3.90.79.10">
    <property type="entry name" value="Nucleoside Triphosphate Pyrophosphohydrolase"/>
    <property type="match status" value="1"/>
</dbReference>
<dbReference type="PROSITE" id="PS51462">
    <property type="entry name" value="NUDIX"/>
    <property type="match status" value="1"/>
</dbReference>
<feature type="domain" description="HIT" evidence="2">
    <location>
        <begin position="190"/>
        <end position="265"/>
    </location>
</feature>
<evidence type="ECO:0000259" key="3">
    <source>
        <dbReference type="PROSITE" id="PS51462"/>
    </source>
</evidence>
<reference evidence="4 5" key="1">
    <citation type="journal article" date="2019" name="Int. J. Syst. Evol. Microbiol.">
        <title>The Global Catalogue of Microorganisms (GCM) 10K type strain sequencing project: providing services to taxonomists for standard genome sequencing and annotation.</title>
        <authorList>
            <consortium name="The Broad Institute Genomics Platform"/>
            <consortium name="The Broad Institute Genome Sequencing Center for Infectious Disease"/>
            <person name="Wu L."/>
            <person name="Ma J."/>
        </authorList>
    </citation>
    <scope>NUCLEOTIDE SEQUENCE [LARGE SCALE GENOMIC DNA]</scope>
    <source>
        <strain evidence="4 5">JCM 14193</strain>
    </source>
</reference>
<dbReference type="PROSITE" id="PS51084">
    <property type="entry name" value="HIT_2"/>
    <property type="match status" value="1"/>
</dbReference>
<dbReference type="InterPro" id="IPR015797">
    <property type="entry name" value="NUDIX_hydrolase-like_dom_sf"/>
</dbReference>
<gene>
    <name evidence="4" type="ORF">GCM10008935_00640</name>
</gene>
<dbReference type="InterPro" id="IPR036265">
    <property type="entry name" value="HIT-like_sf"/>
</dbReference>
<evidence type="ECO:0000256" key="1">
    <source>
        <dbReference type="PROSITE-ProRule" id="PRU00464"/>
    </source>
</evidence>
<proteinExistence type="predicted"/>
<dbReference type="PANTHER" id="PTHR42997:SF1">
    <property type="entry name" value="AP-4-A PHOSPHORYLASE"/>
    <property type="match status" value="1"/>
</dbReference>
<organism evidence="4 5">
    <name type="scientific">Alkalibacillus silvisoli</name>
    <dbReference type="NCBI Taxonomy" id="392823"/>
    <lineage>
        <taxon>Bacteria</taxon>
        <taxon>Bacillati</taxon>
        <taxon>Bacillota</taxon>
        <taxon>Bacilli</taxon>
        <taxon>Bacillales</taxon>
        <taxon>Bacillaceae</taxon>
        <taxon>Alkalibacillus</taxon>
    </lineage>
</organism>
<dbReference type="SUPFAM" id="SSF55811">
    <property type="entry name" value="Nudix"/>
    <property type="match status" value="1"/>
</dbReference>
<evidence type="ECO:0000313" key="5">
    <source>
        <dbReference type="Proteomes" id="UP001500740"/>
    </source>
</evidence>
<dbReference type="Pfam" id="PF00293">
    <property type="entry name" value="NUDIX"/>
    <property type="match status" value="1"/>
</dbReference>
<dbReference type="InterPro" id="IPR052908">
    <property type="entry name" value="AP-4-A_phosphorylase"/>
</dbReference>
<evidence type="ECO:0000313" key="4">
    <source>
        <dbReference type="EMBL" id="GAA0450102.1"/>
    </source>
</evidence>
<dbReference type="PANTHER" id="PTHR42997">
    <property type="entry name" value="HIT FAMILY HYDROLASE"/>
    <property type="match status" value="1"/>
</dbReference>
<dbReference type="SUPFAM" id="SSF54197">
    <property type="entry name" value="HIT-like"/>
    <property type="match status" value="1"/>
</dbReference>
<dbReference type="Proteomes" id="UP001500740">
    <property type="component" value="Unassembled WGS sequence"/>
</dbReference>
<protein>
    <recommendedName>
        <fullName evidence="6">NUDIX domain-containing protein</fullName>
    </recommendedName>
</protein>
<feature type="domain" description="Nudix hydrolase" evidence="3">
    <location>
        <begin position="1"/>
        <end position="146"/>
    </location>
</feature>
<accession>A0ABN0ZJH0</accession>
<dbReference type="Pfam" id="PF01230">
    <property type="entry name" value="HIT"/>
    <property type="match status" value="1"/>
</dbReference>
<sequence>MIRKAVGAIVFQGSEFLLVQKMKISAIGNEHIADGEWDFPKGGIEQSDWDLQSAILRELEEETGSTEYRIIRQFEEKICFSFDENIKEKTGYEKQETTMFLIEYCGDRSDLEPKDHEIAEVKFLTYEQAFRTFTHKDTKEYFKKIFNDYVNDCVLCNPTLEPNQQVVFSNVYCMFLQLEQSKVKRIQLEGAGLIVPRKHRETVFDLTREEWEATYDLLKQVKTYIDEKYQPQGYNVGWNCGEVGGQHLFHAHLHVLPRYKGEPLAGRGIRYMFKSEQNKQK</sequence>
<dbReference type="InterPro" id="IPR011146">
    <property type="entry name" value="HIT-like"/>
</dbReference>
<evidence type="ECO:0000259" key="2">
    <source>
        <dbReference type="PROSITE" id="PS51084"/>
    </source>
</evidence>
<dbReference type="Gene3D" id="3.30.428.10">
    <property type="entry name" value="HIT-like"/>
    <property type="match status" value="1"/>
</dbReference>
<dbReference type="InterPro" id="IPR000086">
    <property type="entry name" value="NUDIX_hydrolase_dom"/>
</dbReference>